<evidence type="ECO:0000313" key="2">
    <source>
        <dbReference type="Proteomes" id="UP000256321"/>
    </source>
</evidence>
<proteinExistence type="predicted"/>
<dbReference type="EMBL" id="QREV01000049">
    <property type="protein sequence ID" value="RDU48054.1"/>
    <property type="molecule type" value="Genomic_DNA"/>
</dbReference>
<name>A0A3D8HAQ7_9BACT</name>
<reference evidence="1 2" key="1">
    <citation type="submission" date="2018-07" db="EMBL/GenBank/DDBJ databases">
        <title>Parabacteroides acidifaciens nov. sp., isolated from human feces.</title>
        <authorList>
            <person name="Wang Y.J."/>
        </authorList>
    </citation>
    <scope>NUCLEOTIDE SEQUENCE [LARGE SCALE GENOMIC DNA]</scope>
    <source>
        <strain evidence="1 2">426-9</strain>
    </source>
</reference>
<evidence type="ECO:0000313" key="1">
    <source>
        <dbReference type="EMBL" id="RDU48054.1"/>
    </source>
</evidence>
<gene>
    <name evidence="1" type="ORF">DWU89_16285</name>
</gene>
<organism evidence="1 2">
    <name type="scientific">Parabacteroides acidifaciens</name>
    <dbReference type="NCBI Taxonomy" id="2290935"/>
    <lineage>
        <taxon>Bacteria</taxon>
        <taxon>Pseudomonadati</taxon>
        <taxon>Bacteroidota</taxon>
        <taxon>Bacteroidia</taxon>
        <taxon>Bacteroidales</taxon>
        <taxon>Tannerellaceae</taxon>
        <taxon>Parabacteroides</taxon>
    </lineage>
</organism>
<protein>
    <submittedName>
        <fullName evidence="1">Uncharacterized protein</fullName>
    </submittedName>
</protein>
<dbReference type="Proteomes" id="UP000256321">
    <property type="component" value="Unassembled WGS sequence"/>
</dbReference>
<accession>A0A3D8HAQ7</accession>
<dbReference type="AlphaFoldDB" id="A0A3D8HAQ7"/>
<sequence length="152" mass="17794">MIRAIPGSTFLCKKHIMRKISILTSATLLLLLILVCNTYRKQGEEPCYVTYQVSTHDIHPHKLLISYQTEDSLKTFFCYDNKWEKVVRLPSKELASIFVQDIFDPENDCIYLEKEETTFGREWDIDPISVRIVYKNKVALTTGSKFLQLHFK</sequence>
<comment type="caution">
    <text evidence="1">The sequence shown here is derived from an EMBL/GenBank/DDBJ whole genome shotgun (WGS) entry which is preliminary data.</text>
</comment>